<reference evidence="1 2" key="1">
    <citation type="submission" date="2019-08" db="EMBL/GenBank/DDBJ databases">
        <title>In-depth cultivation of the pig gut microbiome towards novel bacterial diversity and tailored functional studies.</title>
        <authorList>
            <person name="Wylensek D."/>
            <person name="Hitch T.C.A."/>
            <person name="Clavel T."/>
        </authorList>
    </citation>
    <scope>NUCLEOTIDE SEQUENCE [LARGE SCALE GENOMIC DNA]</scope>
    <source>
        <strain evidence="1 2">NM-380-WT-3C1</strain>
    </source>
</reference>
<evidence type="ECO:0000313" key="2">
    <source>
        <dbReference type="Proteomes" id="UP000460549"/>
    </source>
</evidence>
<dbReference type="RefSeq" id="WP_154426198.1">
    <property type="nucleotide sequence ID" value="NZ_VUNN01000020.1"/>
</dbReference>
<evidence type="ECO:0008006" key="3">
    <source>
        <dbReference type="Google" id="ProtNLM"/>
    </source>
</evidence>
<accession>A0A7X2PDT8</accession>
<organism evidence="1 2">
    <name type="scientific">Bullifex porci</name>
    <dbReference type="NCBI Taxonomy" id="2606638"/>
    <lineage>
        <taxon>Bacteria</taxon>
        <taxon>Pseudomonadati</taxon>
        <taxon>Spirochaetota</taxon>
        <taxon>Spirochaetia</taxon>
        <taxon>Spirochaetales</taxon>
        <taxon>Spirochaetaceae</taxon>
        <taxon>Bullifex</taxon>
    </lineage>
</organism>
<keyword evidence="2" id="KW-1185">Reference proteome</keyword>
<gene>
    <name evidence="1" type="ORF">FYJ80_09135</name>
</gene>
<proteinExistence type="predicted"/>
<dbReference type="Proteomes" id="UP000460549">
    <property type="component" value="Unassembled WGS sequence"/>
</dbReference>
<protein>
    <recommendedName>
        <fullName evidence="3">Helicase XPB/Ssl2 N-terminal domain-containing protein</fullName>
    </recommendedName>
</protein>
<dbReference type="EMBL" id="VUNN01000020">
    <property type="protein sequence ID" value="MSU06932.1"/>
    <property type="molecule type" value="Genomic_DNA"/>
</dbReference>
<name>A0A7X2PDT8_9SPIO</name>
<evidence type="ECO:0000313" key="1">
    <source>
        <dbReference type="EMBL" id="MSU06932.1"/>
    </source>
</evidence>
<sequence>MKSKAQICDSWINNQSQRMIEYRYEVLFKRKDIQFSLEEKKKRILSFYSNEENIKDLIKALSDSEYNLLLKRKLNLACYIPRTNEKLYDFYLYDEKVIPEIASELNSLKGIYEDSSNRIDIKCFLRALFALISSKGIRPSVSGKGIEAKLSEIFTNISQENLAILISHFKAMCERDSLINNSYIDFDKAKKILQLSQLEVLYHLLSYSTSIEELFISQLNSSELCFVLEDKKKKPSYTITGELFVYFEGDTEDELIYQIAEPVTIDRICVYKITKSSIRYAFDNGLTEQTILSKLRSYGVNNSIFESRLSAWREEYEMTKLHDSLYLETSKQLALVIEAVEELKPFIIKKVGTYSFIFKRDKRVIEILKRSGFDMLCQKELSYISDSDDTKPIVLEKYEGSLNLLDRAICFDEGYKEYLKSISNPSIHSLIDDDKILTSKMAKGIKKSCEHEAIWGLDYQKKLSYLVSMCNIRFLELKFKDETIKALPLKVELPNIKLLTIKGEEKIALVDKIFKVSELD</sequence>
<comment type="caution">
    <text evidence="1">The sequence shown here is derived from an EMBL/GenBank/DDBJ whole genome shotgun (WGS) entry which is preliminary data.</text>
</comment>
<dbReference type="AlphaFoldDB" id="A0A7X2PDT8"/>